<dbReference type="CDD" id="cd00167">
    <property type="entry name" value="SANT"/>
    <property type="match status" value="1"/>
</dbReference>
<name>A0AAV8TFP1_9ROSI</name>
<dbReference type="PANTHER" id="PTHR46410:SF18">
    <property type="entry name" value="AT-RICH INTERACTIVE DOMAIN-CONTAINING PROTEIN 2"/>
    <property type="match status" value="1"/>
</dbReference>
<accession>A0AAV8TFP1</accession>
<protein>
    <submittedName>
        <fullName evidence="1">Uncharacterized protein</fullName>
    </submittedName>
</protein>
<dbReference type="PANTHER" id="PTHR46410">
    <property type="entry name" value="AT-RICH INTERACTIVE DOMAIN-CONTAINING PROTEIN 2"/>
    <property type="match status" value="1"/>
</dbReference>
<dbReference type="AlphaFoldDB" id="A0AAV8TFP1"/>
<dbReference type="Proteomes" id="UP001159364">
    <property type="component" value="Linkage Group LG05"/>
</dbReference>
<dbReference type="EMBL" id="JAIWQS010000005">
    <property type="protein sequence ID" value="KAJ8764850.1"/>
    <property type="molecule type" value="Genomic_DNA"/>
</dbReference>
<gene>
    <name evidence="1" type="ORF">K2173_010315</name>
</gene>
<proteinExistence type="predicted"/>
<sequence>MSQFSCLFSSRISIYSKTLSTSTIQSKDSNNQKMHPAMYDDVTLLTDKLSDKLRCRECLPAMDKPHPCSNCMSGKKPMSPSMTNTEKDFKDQTLVNVDFSATNVKLDQSGDEHFKLHVPLGTGFQAEVPEWIGIPSQSDSKWLGIQVLPLDNGDHMVPLERDPIGKGRPESCHCSYPGSVICVRFHIAEKRMKLKIELGPLFYRWKFDHMGEEVSLRWTDEEELKFKDMVRSNSPSQGKCFWDYAHRYFPKKPRTDLVSYYFNVLLVQRRSYQNRVTPKDIDSDDDESDFGSFSEGFGLEAVRVPSANLLICKENQQYTDFEQIGSLASFPSL</sequence>
<keyword evidence="2" id="KW-1185">Reference proteome</keyword>
<evidence type="ECO:0000313" key="2">
    <source>
        <dbReference type="Proteomes" id="UP001159364"/>
    </source>
</evidence>
<comment type="caution">
    <text evidence="1">The sequence shown here is derived from an EMBL/GenBank/DDBJ whole genome shotgun (WGS) entry which is preliminary data.</text>
</comment>
<evidence type="ECO:0000313" key="1">
    <source>
        <dbReference type="EMBL" id="KAJ8764850.1"/>
    </source>
</evidence>
<organism evidence="1 2">
    <name type="scientific">Erythroxylum novogranatense</name>
    <dbReference type="NCBI Taxonomy" id="1862640"/>
    <lineage>
        <taxon>Eukaryota</taxon>
        <taxon>Viridiplantae</taxon>
        <taxon>Streptophyta</taxon>
        <taxon>Embryophyta</taxon>
        <taxon>Tracheophyta</taxon>
        <taxon>Spermatophyta</taxon>
        <taxon>Magnoliopsida</taxon>
        <taxon>eudicotyledons</taxon>
        <taxon>Gunneridae</taxon>
        <taxon>Pentapetalae</taxon>
        <taxon>rosids</taxon>
        <taxon>fabids</taxon>
        <taxon>Malpighiales</taxon>
        <taxon>Erythroxylaceae</taxon>
        <taxon>Erythroxylum</taxon>
    </lineage>
</organism>
<dbReference type="InterPro" id="IPR001005">
    <property type="entry name" value="SANT/Myb"/>
</dbReference>
<reference evidence="1 2" key="1">
    <citation type="submission" date="2021-09" db="EMBL/GenBank/DDBJ databases">
        <title>Genomic insights and catalytic innovation underlie evolution of tropane alkaloids biosynthesis.</title>
        <authorList>
            <person name="Wang Y.-J."/>
            <person name="Tian T."/>
            <person name="Huang J.-P."/>
            <person name="Huang S.-X."/>
        </authorList>
    </citation>
    <scope>NUCLEOTIDE SEQUENCE [LARGE SCALE GENOMIC DNA]</scope>
    <source>
        <strain evidence="1">KIB-2018</strain>
        <tissue evidence="1">Leaf</tissue>
    </source>
</reference>